<evidence type="ECO:0000313" key="1">
    <source>
        <dbReference type="EMBL" id="KAJ7999338.1"/>
    </source>
</evidence>
<comment type="caution">
    <text evidence="1">The sequence shown here is derived from an EMBL/GenBank/DDBJ whole genome shotgun (WGS) entry which is preliminary data.</text>
</comment>
<accession>A0ACC2G6E6</accession>
<protein>
    <submittedName>
        <fullName evidence="1">Uncharacterized protein</fullName>
    </submittedName>
</protein>
<dbReference type="Proteomes" id="UP001157502">
    <property type="component" value="Chromosome 16"/>
</dbReference>
<evidence type="ECO:0000313" key="2">
    <source>
        <dbReference type="Proteomes" id="UP001157502"/>
    </source>
</evidence>
<name>A0ACC2G6E6_DALPE</name>
<sequence>MEIEAPTALMDPKFKDGIVVRAGETFAIDAEISGTPLPRVKWFKEGTEIGMASRRMEVIKTFGHTVLTVRDCIGVDGGHYVLSLSNAAGKKDIMVNVKVLDRPGPPEEKDGGTEIDGYIVEKRDKEGIRWTRCNKRSLSDVRFRCTGLTEGHSYEFRVTAENSAGVGVPSEPTRYIKACDPIYPPGPPYNPRVTDHTTTSVSLAWTKPIYDCGAPVTGYAVQVKEATDEEWKTCTPSTGVQETHFTVSKLKENEEYHFRMCAINAGGVGEPSDIPGIVITSQRLEAPEIELDPDLRKVVSVRACATLRLCVKIRGRPEPEVKWEKVDGLLSERAQIEVTSSYTMLVILTM</sequence>
<dbReference type="EMBL" id="CM055743">
    <property type="protein sequence ID" value="KAJ7999338.1"/>
    <property type="molecule type" value="Genomic_DNA"/>
</dbReference>
<organism evidence="1 2">
    <name type="scientific">Dallia pectoralis</name>
    <name type="common">Alaska blackfish</name>
    <dbReference type="NCBI Taxonomy" id="75939"/>
    <lineage>
        <taxon>Eukaryota</taxon>
        <taxon>Metazoa</taxon>
        <taxon>Chordata</taxon>
        <taxon>Craniata</taxon>
        <taxon>Vertebrata</taxon>
        <taxon>Euteleostomi</taxon>
        <taxon>Actinopterygii</taxon>
        <taxon>Neopterygii</taxon>
        <taxon>Teleostei</taxon>
        <taxon>Protacanthopterygii</taxon>
        <taxon>Esociformes</taxon>
        <taxon>Umbridae</taxon>
        <taxon>Dallia</taxon>
    </lineage>
</organism>
<proteinExistence type="predicted"/>
<keyword evidence="2" id="KW-1185">Reference proteome</keyword>
<reference evidence="1" key="1">
    <citation type="submission" date="2021-05" db="EMBL/GenBank/DDBJ databases">
        <authorList>
            <person name="Pan Q."/>
            <person name="Jouanno E."/>
            <person name="Zahm M."/>
            <person name="Klopp C."/>
            <person name="Cabau C."/>
            <person name="Louis A."/>
            <person name="Berthelot C."/>
            <person name="Parey E."/>
            <person name="Roest Crollius H."/>
            <person name="Montfort J."/>
            <person name="Robinson-Rechavi M."/>
            <person name="Bouchez O."/>
            <person name="Lampietro C."/>
            <person name="Lopez Roques C."/>
            <person name="Donnadieu C."/>
            <person name="Postlethwait J."/>
            <person name="Bobe J."/>
            <person name="Dillon D."/>
            <person name="Chandos A."/>
            <person name="von Hippel F."/>
            <person name="Guiguen Y."/>
        </authorList>
    </citation>
    <scope>NUCLEOTIDE SEQUENCE</scope>
    <source>
        <strain evidence="1">YG-Jan2019</strain>
    </source>
</reference>
<gene>
    <name evidence="1" type="ORF">DPEC_G00193350</name>
</gene>